<keyword evidence="3" id="KW-1185">Reference proteome</keyword>
<dbReference type="RefSeq" id="WP_065545847.1">
    <property type="nucleotide sequence ID" value="NZ_CP016414.1"/>
</dbReference>
<dbReference type="InterPro" id="IPR008894">
    <property type="entry name" value="QdtA_cupin_dom"/>
</dbReference>
<dbReference type="SUPFAM" id="SSF51182">
    <property type="entry name" value="RmlC-like cupins"/>
    <property type="match status" value="1"/>
</dbReference>
<name>A0A1C7FCQ7_9VIBR</name>
<evidence type="ECO:0000259" key="1">
    <source>
        <dbReference type="Pfam" id="PF05523"/>
    </source>
</evidence>
<reference evidence="2 3" key="1">
    <citation type="submission" date="2016-07" db="EMBL/GenBank/DDBJ databases">
        <title>Genome sequencing of Vibrio scophthalmi strain VS-05, an isolated from Paralichthys olivaceus.</title>
        <authorList>
            <person name="Han H.-J."/>
        </authorList>
    </citation>
    <scope>NUCLEOTIDE SEQUENCE [LARGE SCALE GENOMIC DNA]</scope>
    <source>
        <strain evidence="2 3">VS-05</strain>
    </source>
</reference>
<gene>
    <name evidence="2" type="primary">rfbC</name>
    <name evidence="2" type="ORF">VSVS05_02663</name>
</gene>
<sequence>MENVSIIHFMEIGDERGQLISLEEQKNIPFNIKRIYYIYGNDTDFPRGFHAHYNLEQVAICLKGSVRFVIDDGFYRESVTLDRPNIGLYIQGLKWREMYDFSNDCLLMVVASELYDESDYIRDYNEFKKEIVPISDNKCDIHGKV</sequence>
<evidence type="ECO:0000313" key="2">
    <source>
        <dbReference type="EMBL" id="ANU37741.1"/>
    </source>
</evidence>
<dbReference type="GO" id="GO:0008830">
    <property type="term" value="F:dTDP-4-dehydrorhamnose 3,5-epimerase activity"/>
    <property type="evidence" value="ECO:0007669"/>
    <property type="project" value="UniProtKB-EC"/>
</dbReference>
<dbReference type="Gene3D" id="2.60.120.10">
    <property type="entry name" value="Jelly Rolls"/>
    <property type="match status" value="1"/>
</dbReference>
<dbReference type="AlphaFoldDB" id="A0A1C7FCQ7"/>
<dbReference type="Proteomes" id="UP000092528">
    <property type="component" value="Chromosome 1"/>
</dbReference>
<dbReference type="InterPro" id="IPR011051">
    <property type="entry name" value="RmlC_Cupin_sf"/>
</dbReference>
<protein>
    <submittedName>
        <fullName evidence="2">dTDP-4-dehydrorhamnose 3,5-epimerase</fullName>
        <ecNumber evidence="2">5.1.3.13</ecNumber>
    </submittedName>
</protein>
<dbReference type="PATRIC" id="fig|45658.7.peg.2623"/>
<dbReference type="EC" id="5.1.3.13" evidence="2"/>
<evidence type="ECO:0000313" key="3">
    <source>
        <dbReference type="Proteomes" id="UP000092528"/>
    </source>
</evidence>
<dbReference type="Pfam" id="PF05523">
    <property type="entry name" value="FdtA"/>
    <property type="match status" value="1"/>
</dbReference>
<dbReference type="InterPro" id="IPR014710">
    <property type="entry name" value="RmlC-like_jellyroll"/>
</dbReference>
<organism evidence="2 3">
    <name type="scientific">Vibrio scophthalmi</name>
    <dbReference type="NCBI Taxonomy" id="45658"/>
    <lineage>
        <taxon>Bacteria</taxon>
        <taxon>Pseudomonadati</taxon>
        <taxon>Pseudomonadota</taxon>
        <taxon>Gammaproteobacteria</taxon>
        <taxon>Vibrionales</taxon>
        <taxon>Vibrionaceae</taxon>
        <taxon>Vibrio</taxon>
    </lineage>
</organism>
<keyword evidence="2" id="KW-0413">Isomerase</keyword>
<dbReference type="EMBL" id="CP016414">
    <property type="protein sequence ID" value="ANU37741.1"/>
    <property type="molecule type" value="Genomic_DNA"/>
</dbReference>
<dbReference type="CDD" id="cd20292">
    <property type="entry name" value="cupin_QdtA-like"/>
    <property type="match status" value="1"/>
</dbReference>
<accession>A0A1C7FCQ7</accession>
<proteinExistence type="predicted"/>
<feature type="domain" description="Sugar 3,4-ketoisomerase QdtA cupin" evidence="1">
    <location>
        <begin position="3"/>
        <end position="130"/>
    </location>
</feature>